<dbReference type="AlphaFoldDB" id="A0A9W4SWS5"/>
<sequence length="101" mass="11567">MPRISIEKRSCIHTLHQMGFSTREVAAQVGVNQSSVVRICKKFNETGNFDDRTKSGRPKSLSERYERKLLRYIRSGECFTVVEVQSKFRVDEGIVISAETI</sequence>
<feature type="non-terminal residue" evidence="1">
    <location>
        <position position="101"/>
    </location>
</feature>
<proteinExistence type="predicted"/>
<gene>
    <name evidence="1" type="ORF">FWILDA_LOCUS10318</name>
</gene>
<comment type="caution">
    <text evidence="1">The sequence shown here is derived from an EMBL/GenBank/DDBJ whole genome shotgun (WGS) entry which is preliminary data.</text>
</comment>
<accession>A0A9W4SWS5</accession>
<organism evidence="1 2">
    <name type="scientific">Funneliformis geosporum</name>
    <dbReference type="NCBI Taxonomy" id="1117311"/>
    <lineage>
        <taxon>Eukaryota</taxon>
        <taxon>Fungi</taxon>
        <taxon>Fungi incertae sedis</taxon>
        <taxon>Mucoromycota</taxon>
        <taxon>Glomeromycotina</taxon>
        <taxon>Glomeromycetes</taxon>
        <taxon>Glomerales</taxon>
        <taxon>Glomeraceae</taxon>
        <taxon>Funneliformis</taxon>
    </lineage>
</organism>
<dbReference type="Proteomes" id="UP001153678">
    <property type="component" value="Unassembled WGS sequence"/>
</dbReference>
<dbReference type="Gene3D" id="1.10.10.10">
    <property type="entry name" value="Winged helix-like DNA-binding domain superfamily/Winged helix DNA-binding domain"/>
    <property type="match status" value="1"/>
</dbReference>
<dbReference type="InterPro" id="IPR009057">
    <property type="entry name" value="Homeodomain-like_sf"/>
</dbReference>
<evidence type="ECO:0000313" key="2">
    <source>
        <dbReference type="Proteomes" id="UP001153678"/>
    </source>
</evidence>
<name>A0A9W4SWS5_9GLOM</name>
<keyword evidence="2" id="KW-1185">Reference proteome</keyword>
<dbReference type="OrthoDB" id="2431445at2759"/>
<dbReference type="EMBL" id="CAMKVN010002622">
    <property type="protein sequence ID" value="CAI2181907.1"/>
    <property type="molecule type" value="Genomic_DNA"/>
</dbReference>
<protein>
    <submittedName>
        <fullName evidence="1">3154_t:CDS:1</fullName>
    </submittedName>
</protein>
<dbReference type="InterPro" id="IPR036388">
    <property type="entry name" value="WH-like_DNA-bd_sf"/>
</dbReference>
<dbReference type="SUPFAM" id="SSF46689">
    <property type="entry name" value="Homeodomain-like"/>
    <property type="match status" value="1"/>
</dbReference>
<evidence type="ECO:0000313" key="1">
    <source>
        <dbReference type="EMBL" id="CAI2181907.1"/>
    </source>
</evidence>
<reference evidence="1" key="1">
    <citation type="submission" date="2022-08" db="EMBL/GenBank/DDBJ databases">
        <authorList>
            <person name="Kallberg Y."/>
            <person name="Tangrot J."/>
            <person name="Rosling A."/>
        </authorList>
    </citation>
    <scope>NUCLEOTIDE SEQUENCE</scope>
    <source>
        <strain evidence="1">Wild A</strain>
    </source>
</reference>